<sequence length="189" mass="20796">MLGYEPTSIPTAFQKTNVPVVERRLHLLVSPPTILTDAPQLLIAQSAKGLVTSAKILVITNAKDAFANRAWEKEKYRNTQGYKPWGYDVKTGDQQWKAIYTWAGVTTIPNKEWDTPKEQPEVIDLTSPSPPSSPSMPPLFPPTPPSSPLYHPWSPTQLTPLLNLSDLVSDFNSVTSSVSDLGNVGDIEV</sequence>
<reference evidence="2 3" key="1">
    <citation type="submission" date="2014-04" db="EMBL/GenBank/DDBJ databases">
        <authorList>
            <consortium name="DOE Joint Genome Institute"/>
            <person name="Kuo A."/>
            <person name="Kohler A."/>
            <person name="Nagy L.G."/>
            <person name="Floudas D."/>
            <person name="Copeland A."/>
            <person name="Barry K.W."/>
            <person name="Cichocki N."/>
            <person name="Veneault-Fourrey C."/>
            <person name="LaButti K."/>
            <person name="Lindquist E.A."/>
            <person name="Lipzen A."/>
            <person name="Lundell T."/>
            <person name="Morin E."/>
            <person name="Murat C."/>
            <person name="Sun H."/>
            <person name="Tunlid A."/>
            <person name="Henrissat B."/>
            <person name="Grigoriev I.V."/>
            <person name="Hibbett D.S."/>
            <person name="Martin F."/>
            <person name="Nordberg H.P."/>
            <person name="Cantor M.N."/>
            <person name="Hua S.X."/>
        </authorList>
    </citation>
    <scope>NUCLEOTIDE SEQUENCE [LARGE SCALE GENOMIC DNA]</scope>
    <source>
        <strain evidence="2 3">LaAM-08-1</strain>
    </source>
</reference>
<dbReference type="AlphaFoldDB" id="A0A0C9XS61"/>
<proteinExistence type="predicted"/>
<keyword evidence="3" id="KW-1185">Reference proteome</keyword>
<organism evidence="2 3">
    <name type="scientific">Laccaria amethystina LaAM-08-1</name>
    <dbReference type="NCBI Taxonomy" id="1095629"/>
    <lineage>
        <taxon>Eukaryota</taxon>
        <taxon>Fungi</taxon>
        <taxon>Dikarya</taxon>
        <taxon>Basidiomycota</taxon>
        <taxon>Agaricomycotina</taxon>
        <taxon>Agaricomycetes</taxon>
        <taxon>Agaricomycetidae</taxon>
        <taxon>Agaricales</taxon>
        <taxon>Agaricineae</taxon>
        <taxon>Hydnangiaceae</taxon>
        <taxon>Laccaria</taxon>
    </lineage>
</organism>
<feature type="compositionally biased region" description="Basic and acidic residues" evidence="1">
    <location>
        <begin position="111"/>
        <end position="120"/>
    </location>
</feature>
<feature type="compositionally biased region" description="Pro residues" evidence="1">
    <location>
        <begin position="128"/>
        <end position="147"/>
    </location>
</feature>
<evidence type="ECO:0000313" key="3">
    <source>
        <dbReference type="Proteomes" id="UP000054477"/>
    </source>
</evidence>
<gene>
    <name evidence="2" type="ORF">K443DRAFT_7608</name>
</gene>
<evidence type="ECO:0000256" key="1">
    <source>
        <dbReference type="SAM" id="MobiDB-lite"/>
    </source>
</evidence>
<name>A0A0C9XS61_9AGAR</name>
<protein>
    <submittedName>
        <fullName evidence="2">Uncharacterized protein</fullName>
    </submittedName>
</protein>
<feature type="region of interest" description="Disordered" evidence="1">
    <location>
        <begin position="111"/>
        <end position="147"/>
    </location>
</feature>
<dbReference type="HOGENOM" id="CLU_1434656_0_0_1"/>
<accession>A0A0C9XS61</accession>
<reference evidence="3" key="2">
    <citation type="submission" date="2015-01" db="EMBL/GenBank/DDBJ databases">
        <title>Evolutionary Origins and Diversification of the Mycorrhizal Mutualists.</title>
        <authorList>
            <consortium name="DOE Joint Genome Institute"/>
            <consortium name="Mycorrhizal Genomics Consortium"/>
            <person name="Kohler A."/>
            <person name="Kuo A."/>
            <person name="Nagy L.G."/>
            <person name="Floudas D."/>
            <person name="Copeland A."/>
            <person name="Barry K.W."/>
            <person name="Cichocki N."/>
            <person name="Veneault-Fourrey C."/>
            <person name="LaButti K."/>
            <person name="Lindquist E.A."/>
            <person name="Lipzen A."/>
            <person name="Lundell T."/>
            <person name="Morin E."/>
            <person name="Murat C."/>
            <person name="Riley R."/>
            <person name="Ohm R."/>
            <person name="Sun H."/>
            <person name="Tunlid A."/>
            <person name="Henrissat B."/>
            <person name="Grigoriev I.V."/>
            <person name="Hibbett D.S."/>
            <person name="Martin F."/>
        </authorList>
    </citation>
    <scope>NUCLEOTIDE SEQUENCE [LARGE SCALE GENOMIC DNA]</scope>
    <source>
        <strain evidence="3">LaAM-08-1</strain>
    </source>
</reference>
<evidence type="ECO:0000313" key="2">
    <source>
        <dbReference type="EMBL" id="KIK00562.1"/>
    </source>
</evidence>
<dbReference type="Proteomes" id="UP000054477">
    <property type="component" value="Unassembled WGS sequence"/>
</dbReference>
<dbReference type="EMBL" id="KN838623">
    <property type="protein sequence ID" value="KIK00562.1"/>
    <property type="molecule type" value="Genomic_DNA"/>
</dbReference>